<dbReference type="AlphaFoldDB" id="A0ABD3Q965"/>
<evidence type="ECO:0000256" key="4">
    <source>
        <dbReference type="ARBA" id="ARBA00022801"/>
    </source>
</evidence>
<dbReference type="GO" id="GO:0006508">
    <property type="term" value="P:proteolysis"/>
    <property type="evidence" value="ECO:0007669"/>
    <property type="project" value="UniProtKB-KW"/>
</dbReference>
<dbReference type="InterPro" id="IPR029058">
    <property type="entry name" value="AB_hydrolase_fold"/>
</dbReference>
<evidence type="ECO:0000256" key="2">
    <source>
        <dbReference type="ARBA" id="ARBA00022670"/>
    </source>
</evidence>
<dbReference type="InterPro" id="IPR008758">
    <property type="entry name" value="Peptidase_S28"/>
</dbReference>
<feature type="region of interest" description="Disordered" evidence="6">
    <location>
        <begin position="15"/>
        <end position="35"/>
    </location>
</feature>
<evidence type="ECO:0000256" key="6">
    <source>
        <dbReference type="SAM" id="MobiDB-lite"/>
    </source>
</evidence>
<organism evidence="7 8">
    <name type="scientific">Cyclotella cryptica</name>
    <dbReference type="NCBI Taxonomy" id="29204"/>
    <lineage>
        <taxon>Eukaryota</taxon>
        <taxon>Sar</taxon>
        <taxon>Stramenopiles</taxon>
        <taxon>Ochrophyta</taxon>
        <taxon>Bacillariophyta</taxon>
        <taxon>Coscinodiscophyceae</taxon>
        <taxon>Thalassiosirophycidae</taxon>
        <taxon>Stephanodiscales</taxon>
        <taxon>Stephanodiscaceae</taxon>
        <taxon>Cyclotella</taxon>
    </lineage>
</organism>
<evidence type="ECO:0000256" key="1">
    <source>
        <dbReference type="ARBA" id="ARBA00011079"/>
    </source>
</evidence>
<dbReference type="PANTHER" id="PTHR11010:SF38">
    <property type="entry name" value="LYSOSOMAL PRO-X CARBOXYPEPTIDASE"/>
    <property type="match status" value="1"/>
</dbReference>
<dbReference type="PANTHER" id="PTHR11010">
    <property type="entry name" value="PROTEASE S28 PRO-X CARBOXYPEPTIDASE-RELATED"/>
    <property type="match status" value="1"/>
</dbReference>
<keyword evidence="8" id="KW-1185">Reference proteome</keyword>
<dbReference type="Gene3D" id="3.40.50.1820">
    <property type="entry name" value="alpha/beta hydrolase"/>
    <property type="match status" value="1"/>
</dbReference>
<protein>
    <recommendedName>
        <fullName evidence="9">Peptidase S28</fullName>
    </recommendedName>
</protein>
<evidence type="ECO:0000256" key="3">
    <source>
        <dbReference type="ARBA" id="ARBA00022729"/>
    </source>
</evidence>
<evidence type="ECO:0000313" key="8">
    <source>
        <dbReference type="Proteomes" id="UP001516023"/>
    </source>
</evidence>
<keyword evidence="3" id="KW-0732">Signal</keyword>
<reference evidence="7 8" key="1">
    <citation type="journal article" date="2020" name="G3 (Bethesda)">
        <title>Improved Reference Genome for Cyclotella cryptica CCMP332, a Model for Cell Wall Morphogenesis, Salinity Adaptation, and Lipid Production in Diatoms (Bacillariophyta).</title>
        <authorList>
            <person name="Roberts W.R."/>
            <person name="Downey K.M."/>
            <person name="Ruck E.C."/>
            <person name="Traller J.C."/>
            <person name="Alverson A.J."/>
        </authorList>
    </citation>
    <scope>NUCLEOTIDE SEQUENCE [LARGE SCALE GENOMIC DNA]</scope>
    <source>
        <strain evidence="7 8">CCMP332</strain>
    </source>
</reference>
<sequence length="554" mass="61414">MKFYGSINARPITSRATFDDSDGNGANEASGKQSRDETLISRSSFAVRAIVGFASLMLLFASSGKGRGTNIMSLHKRDMLSLAIGPYDDDHDMNEPLFYDDQLVNHFSTDPDASSATWSNRYYKSTKYFKGPGSPIFVIIGGEGALDHGMLYPFVTEHLAPRFGAAVIEIEHRFYGPYRPIMGREATVQELLELLTPQQAMADMVRLTKHFKDELNCLDYGRTPDKYCPVITVGGSYPGFLSAMFRLVYPDFVDISYASSAPLKLYDQSANQYVYYDIVTQAAERLSAGCARAVRETLERASVAIMESSSMEDALKSFNMCVDKVPDFIKDLASLNENVMMSVSFSFANFDMDAYPPSKDLAMYKACQVFQNKDVNPVERLKNFLKFDRSEYQSEADDGSCFDLSAALSGSGNDDQMWDFQLCTTQINPIGCSTDSMFIPREWTLDSLVEYCQATFGVTPHPHALADALGFDDLLASGASRILFTNGLQDMWSGGSYLENVSDSILALNFENGAHHSDLSHVGPSDGDTYDIKQGFVQITNILAKWLDEIKADS</sequence>
<comment type="caution">
    <text evidence="7">The sequence shown here is derived from an EMBL/GenBank/DDBJ whole genome shotgun (WGS) entry which is preliminary data.</text>
</comment>
<dbReference type="EMBL" id="JABMIG020000078">
    <property type="protein sequence ID" value="KAL3794670.1"/>
    <property type="molecule type" value="Genomic_DNA"/>
</dbReference>
<dbReference type="InterPro" id="IPR042269">
    <property type="entry name" value="Ser_carbopepase_S28_SKS"/>
</dbReference>
<keyword evidence="2" id="KW-0645">Protease</keyword>
<evidence type="ECO:0000313" key="7">
    <source>
        <dbReference type="EMBL" id="KAL3794670.1"/>
    </source>
</evidence>
<accession>A0ABD3Q965</accession>
<dbReference type="SUPFAM" id="SSF53474">
    <property type="entry name" value="alpha/beta-Hydrolases"/>
    <property type="match status" value="1"/>
</dbReference>
<evidence type="ECO:0008006" key="9">
    <source>
        <dbReference type="Google" id="ProtNLM"/>
    </source>
</evidence>
<dbReference type="Proteomes" id="UP001516023">
    <property type="component" value="Unassembled WGS sequence"/>
</dbReference>
<name>A0ABD3Q965_9STRA</name>
<proteinExistence type="inferred from homology"/>
<dbReference type="Pfam" id="PF05577">
    <property type="entry name" value="Peptidase_S28"/>
    <property type="match status" value="1"/>
</dbReference>
<keyword evidence="4" id="KW-0378">Hydrolase</keyword>
<comment type="similarity">
    <text evidence="1">Belongs to the peptidase S28 family.</text>
</comment>
<keyword evidence="5" id="KW-0325">Glycoprotein</keyword>
<gene>
    <name evidence="7" type="ORF">HJC23_010098</name>
</gene>
<dbReference type="GO" id="GO:0008233">
    <property type="term" value="F:peptidase activity"/>
    <property type="evidence" value="ECO:0007669"/>
    <property type="project" value="UniProtKB-KW"/>
</dbReference>
<evidence type="ECO:0000256" key="5">
    <source>
        <dbReference type="ARBA" id="ARBA00023180"/>
    </source>
</evidence>
<dbReference type="Gene3D" id="1.20.120.980">
    <property type="entry name" value="Serine carboxypeptidase S28, SKS domain"/>
    <property type="match status" value="1"/>
</dbReference>